<organism evidence="2 3">
    <name type="scientific">Blastopirellula marina</name>
    <dbReference type="NCBI Taxonomy" id="124"/>
    <lineage>
        <taxon>Bacteria</taxon>
        <taxon>Pseudomonadati</taxon>
        <taxon>Planctomycetota</taxon>
        <taxon>Planctomycetia</taxon>
        <taxon>Pirellulales</taxon>
        <taxon>Pirellulaceae</taxon>
        <taxon>Blastopirellula</taxon>
    </lineage>
</organism>
<dbReference type="Proteomes" id="UP000240009">
    <property type="component" value="Unassembled WGS sequence"/>
</dbReference>
<dbReference type="InterPro" id="IPR008173">
    <property type="entry name" value="Adenylyl_cyclase_CyaB"/>
</dbReference>
<dbReference type="RefSeq" id="WP_105356730.1">
    <property type="nucleotide sequence ID" value="NZ_PUIA01000058.1"/>
</dbReference>
<evidence type="ECO:0000313" key="2">
    <source>
        <dbReference type="EMBL" id="PQO26922.1"/>
    </source>
</evidence>
<dbReference type="PANTHER" id="PTHR21028:SF2">
    <property type="entry name" value="CYTH DOMAIN-CONTAINING PROTEIN"/>
    <property type="match status" value="1"/>
</dbReference>
<sequence length="183" mass="20552">MKFEVELKFPVDDLTPIESQLEELGGIIEVPKRQADKYYSHPSRNFAETDEALRIRRVGDQNFITYKGPKVDDSTKTRREIEVPLISGATGAANIVSMFESLGFLPVAEVTKDRRKSHIKYEGFDVLVAMDEVLNLGKFVELEITAGEEDMEAAKEAVAKLAEQLGLSNSERRSYLELILGDK</sequence>
<dbReference type="Pfam" id="PF01928">
    <property type="entry name" value="CYTH"/>
    <property type="match status" value="1"/>
</dbReference>
<reference evidence="2 3" key="1">
    <citation type="submission" date="2018-02" db="EMBL/GenBank/DDBJ databases">
        <title>Comparative genomes isolates from brazilian mangrove.</title>
        <authorList>
            <person name="Araujo J.E."/>
            <person name="Taketani R.G."/>
            <person name="Silva M.C.P."/>
            <person name="Loureco M.V."/>
            <person name="Andreote F.D."/>
        </authorList>
    </citation>
    <scope>NUCLEOTIDE SEQUENCE [LARGE SCALE GENOMIC DNA]</scope>
    <source>
        <strain evidence="2 3">HEX-2 MGV</strain>
    </source>
</reference>
<dbReference type="NCBIfam" id="TIGR00318">
    <property type="entry name" value="cyaB"/>
    <property type="match status" value="1"/>
</dbReference>
<dbReference type="Gene3D" id="2.40.320.10">
    <property type="entry name" value="Hypothetical Protein Pfu-838710-001"/>
    <property type="match status" value="1"/>
</dbReference>
<evidence type="ECO:0000313" key="3">
    <source>
        <dbReference type="Proteomes" id="UP000240009"/>
    </source>
</evidence>
<accession>A0A2S8F426</accession>
<dbReference type="AlphaFoldDB" id="A0A2S8F426"/>
<gene>
    <name evidence="2" type="primary">cyaB</name>
    <name evidence="2" type="ORF">C5Y96_19265</name>
</gene>
<dbReference type="SUPFAM" id="SSF55154">
    <property type="entry name" value="CYTH-like phosphatases"/>
    <property type="match status" value="1"/>
</dbReference>
<name>A0A2S8F426_9BACT</name>
<dbReference type="InterPro" id="IPR023577">
    <property type="entry name" value="CYTH_domain"/>
</dbReference>
<proteinExistence type="predicted"/>
<dbReference type="SMART" id="SM01118">
    <property type="entry name" value="CYTH"/>
    <property type="match status" value="1"/>
</dbReference>
<dbReference type="OrthoDB" id="269802at2"/>
<evidence type="ECO:0000259" key="1">
    <source>
        <dbReference type="PROSITE" id="PS51707"/>
    </source>
</evidence>
<dbReference type="PANTHER" id="PTHR21028">
    <property type="entry name" value="SI:CH211-156B7.4"/>
    <property type="match status" value="1"/>
</dbReference>
<dbReference type="EMBL" id="PUIA01000058">
    <property type="protein sequence ID" value="PQO26922.1"/>
    <property type="molecule type" value="Genomic_DNA"/>
</dbReference>
<dbReference type="CDD" id="cd07890">
    <property type="entry name" value="CYTH-like_AC_IV-like"/>
    <property type="match status" value="1"/>
</dbReference>
<comment type="caution">
    <text evidence="2">The sequence shown here is derived from an EMBL/GenBank/DDBJ whole genome shotgun (WGS) entry which is preliminary data.</text>
</comment>
<dbReference type="PROSITE" id="PS51707">
    <property type="entry name" value="CYTH"/>
    <property type="match status" value="1"/>
</dbReference>
<protein>
    <submittedName>
        <fullName evidence="2">Class IV adenylate cyclase</fullName>
    </submittedName>
</protein>
<feature type="domain" description="CYTH" evidence="1">
    <location>
        <begin position="2"/>
        <end position="181"/>
    </location>
</feature>
<dbReference type="InterPro" id="IPR033469">
    <property type="entry name" value="CYTH-like_dom_sf"/>
</dbReference>